<organism evidence="1 2">
    <name type="scientific">Ilyodon furcidens</name>
    <name type="common">goldbreast splitfin</name>
    <dbReference type="NCBI Taxonomy" id="33524"/>
    <lineage>
        <taxon>Eukaryota</taxon>
        <taxon>Metazoa</taxon>
        <taxon>Chordata</taxon>
        <taxon>Craniata</taxon>
        <taxon>Vertebrata</taxon>
        <taxon>Euteleostomi</taxon>
        <taxon>Actinopterygii</taxon>
        <taxon>Neopterygii</taxon>
        <taxon>Teleostei</taxon>
        <taxon>Neoteleostei</taxon>
        <taxon>Acanthomorphata</taxon>
        <taxon>Ovalentaria</taxon>
        <taxon>Atherinomorphae</taxon>
        <taxon>Cyprinodontiformes</taxon>
        <taxon>Goodeidae</taxon>
        <taxon>Ilyodon</taxon>
    </lineage>
</organism>
<feature type="non-terminal residue" evidence="1">
    <location>
        <position position="1"/>
    </location>
</feature>
<comment type="caution">
    <text evidence="1">The sequence shown here is derived from an EMBL/GenBank/DDBJ whole genome shotgun (WGS) entry which is preliminary data.</text>
</comment>
<gene>
    <name evidence="1" type="ORF">ILYODFUR_035410</name>
</gene>
<evidence type="ECO:0000313" key="2">
    <source>
        <dbReference type="Proteomes" id="UP001482620"/>
    </source>
</evidence>
<protein>
    <submittedName>
        <fullName evidence="1">Uncharacterized protein</fullName>
    </submittedName>
</protein>
<proteinExistence type="predicted"/>
<dbReference type="Proteomes" id="UP001482620">
    <property type="component" value="Unassembled WGS sequence"/>
</dbReference>
<evidence type="ECO:0000313" key="1">
    <source>
        <dbReference type="EMBL" id="MEQ2234831.1"/>
    </source>
</evidence>
<keyword evidence="2" id="KW-1185">Reference proteome</keyword>
<accession>A0ABV0TS61</accession>
<dbReference type="EMBL" id="JAHRIQ010041490">
    <property type="protein sequence ID" value="MEQ2234831.1"/>
    <property type="molecule type" value="Genomic_DNA"/>
</dbReference>
<sequence>HVRISVDFSYFILPPSNFLAQIEINLTFRGNGEAYEAEEAKSIKPLLQPMQLQSIQKADKKSKALAALVSCRHDGESLEMDCIQRLYSLSTTFQSIIQACSWKLTFSITACLVSNEKLGMSKRGSRGNMWWFSVSDVDLCLKFCFTLIVTTKPHTTLHLLEWMFFR</sequence>
<reference evidence="1 2" key="1">
    <citation type="submission" date="2021-06" db="EMBL/GenBank/DDBJ databases">
        <authorList>
            <person name="Palmer J.M."/>
        </authorList>
    </citation>
    <scope>NUCLEOTIDE SEQUENCE [LARGE SCALE GENOMIC DNA]</scope>
    <source>
        <strain evidence="2">if_2019</strain>
        <tissue evidence="1">Muscle</tissue>
    </source>
</reference>
<name>A0ABV0TS61_9TELE</name>